<name>A0A6M1SA02_9HYPH</name>
<sequence>MANERGTKRTDPDTGKKFYDLNLDPIVSPYTGKSYPRSFFEQISGKAGPATARKIDDEDETEEEEVEDVAAPEMVSLEEADAEEAGDDEVPDDVEDVEVDEELGDDEEDVFLEEDEDEDDGLGFEVGDDEETADFVNKFVPGRLSARCTKKVLFRHLHPGGSSNRFRLASDGLAPPEPTLDCRKVVREKPVSTFSHLARMGP</sequence>
<protein>
    <submittedName>
        <fullName evidence="2">TIGR02300 family protein</fullName>
    </submittedName>
</protein>
<gene>
    <name evidence="2" type="ORF">G5575_03190</name>
</gene>
<reference evidence="2 3" key="1">
    <citation type="submission" date="2020-02" db="EMBL/GenBank/DDBJ databases">
        <authorList>
            <person name="Khan S.A."/>
            <person name="Jeon C.O."/>
            <person name="Chun B.H."/>
        </authorList>
    </citation>
    <scope>NUCLEOTIDE SEQUENCE [LARGE SCALE GENOMIC DNA]</scope>
    <source>
        <strain evidence="2 3">H239</strain>
    </source>
</reference>
<evidence type="ECO:0000313" key="2">
    <source>
        <dbReference type="EMBL" id="NGP16819.1"/>
    </source>
</evidence>
<organism evidence="2 3">
    <name type="scientific">Devosia aurantiaca</name>
    <dbReference type="NCBI Taxonomy" id="2714858"/>
    <lineage>
        <taxon>Bacteria</taxon>
        <taxon>Pseudomonadati</taxon>
        <taxon>Pseudomonadota</taxon>
        <taxon>Alphaproteobacteria</taxon>
        <taxon>Hyphomicrobiales</taxon>
        <taxon>Devosiaceae</taxon>
        <taxon>Devosia</taxon>
    </lineage>
</organism>
<dbReference type="Pfam" id="PF09538">
    <property type="entry name" value="FYDLN_acid"/>
    <property type="match status" value="1"/>
</dbReference>
<dbReference type="AlphaFoldDB" id="A0A6M1SA02"/>
<reference evidence="2 3" key="2">
    <citation type="submission" date="2020-03" db="EMBL/GenBank/DDBJ databases">
        <title>Devosia chinhatensis sp. nov., isolated from a hexachlorocyclohexane (HCH) dump site in India.</title>
        <authorList>
            <person name="Kumar M."/>
            <person name="Lal R."/>
        </authorList>
    </citation>
    <scope>NUCLEOTIDE SEQUENCE [LARGE SCALE GENOMIC DNA]</scope>
    <source>
        <strain evidence="2 3">H239</strain>
    </source>
</reference>
<comment type="caution">
    <text evidence="2">The sequence shown here is derived from an EMBL/GenBank/DDBJ whole genome shotgun (WGS) entry which is preliminary data.</text>
</comment>
<dbReference type="InterPro" id="IPR012644">
    <property type="entry name" value="CHP02300_FYDLN_acid"/>
</dbReference>
<dbReference type="NCBIfam" id="TIGR02300">
    <property type="entry name" value="FYDLN_acid"/>
    <property type="match status" value="1"/>
</dbReference>
<proteinExistence type="predicted"/>
<accession>A0A6M1SA02</accession>
<dbReference type="EMBL" id="JAALFG010000001">
    <property type="protein sequence ID" value="NGP16819.1"/>
    <property type="molecule type" value="Genomic_DNA"/>
</dbReference>
<dbReference type="Proteomes" id="UP000474802">
    <property type="component" value="Unassembled WGS sequence"/>
</dbReference>
<evidence type="ECO:0000256" key="1">
    <source>
        <dbReference type="SAM" id="MobiDB-lite"/>
    </source>
</evidence>
<keyword evidence="3" id="KW-1185">Reference proteome</keyword>
<feature type="region of interest" description="Disordered" evidence="1">
    <location>
        <begin position="41"/>
        <end position="128"/>
    </location>
</feature>
<evidence type="ECO:0000313" key="3">
    <source>
        <dbReference type="Proteomes" id="UP000474802"/>
    </source>
</evidence>
<feature type="compositionally biased region" description="Acidic residues" evidence="1">
    <location>
        <begin position="57"/>
        <end position="128"/>
    </location>
</feature>